<dbReference type="Pfam" id="PF13432">
    <property type="entry name" value="TPR_16"/>
    <property type="match status" value="1"/>
</dbReference>
<dbReference type="AlphaFoldDB" id="Q11AC8"/>
<feature type="repeat" description="TPR" evidence="1">
    <location>
        <begin position="68"/>
        <end position="101"/>
    </location>
</feature>
<dbReference type="SUPFAM" id="SSF48452">
    <property type="entry name" value="TPR-like"/>
    <property type="match status" value="1"/>
</dbReference>
<gene>
    <name evidence="2" type="ordered locus">Tery_0022</name>
</gene>
<dbReference type="HOGENOM" id="CLU_556270_0_0_3"/>
<dbReference type="SUPFAM" id="SSF52540">
    <property type="entry name" value="P-loop containing nucleoside triphosphate hydrolases"/>
    <property type="match status" value="1"/>
</dbReference>
<feature type="repeat" description="TPR" evidence="1">
    <location>
        <begin position="136"/>
        <end position="169"/>
    </location>
</feature>
<dbReference type="STRING" id="203124.Tery_0022"/>
<evidence type="ECO:0000256" key="1">
    <source>
        <dbReference type="PROSITE-ProRule" id="PRU00339"/>
    </source>
</evidence>
<organism evidence="2">
    <name type="scientific">Trichodesmium erythraeum (strain IMS101)</name>
    <dbReference type="NCBI Taxonomy" id="203124"/>
    <lineage>
        <taxon>Bacteria</taxon>
        <taxon>Bacillati</taxon>
        <taxon>Cyanobacteriota</taxon>
        <taxon>Cyanophyceae</taxon>
        <taxon>Oscillatoriophycideae</taxon>
        <taxon>Oscillatoriales</taxon>
        <taxon>Microcoleaceae</taxon>
        <taxon>Trichodesmium</taxon>
    </lineage>
</organism>
<sequence length="442" mass="52283">MPHTNQTERKYYSHYSDDQIRQIVVEKYKTCLEKFGYLFELEIKYKFDKNYQIKISIPIYKKFMVPVINNFISKANKLKKEEKLDEAIALYKQAIELNPGFPWYYYELGETLTEKGDLDEAIAQFFQATKINPNSAWFCYELAKALQKKGELNQAINYYRQAIESNPDFYGFYNSLGCCFFQNKNYHQAIINFLIALELNSSSVISYEYLYQVYLQLGLTKKCIDNLFGRFKQPSQKPTLTIRIKEKSVNSKQELSKTKIFGIGLGKTGTTTLGACLNNLGYKHYGWYTLTNHKLLYQIKLDNFDDVHRVVNQYDCFEDYPWPLIYKWLDQKYPNSKFILTIRKCSQTWFKSCLNHYFRLQDRAAYLYDLIYGLGHPQNCSDEYINFYESHNQQVIDYFQSKPDKLLIICWEKGDSWDKLCGFLGKTVPEILLPHLMKSQTN</sequence>
<name>Q11AC8_TRIEI</name>
<dbReference type="PANTHER" id="PTHR36978">
    <property type="entry name" value="P-LOOP CONTAINING NUCLEOTIDE TRIPHOSPHATE HYDROLASE"/>
    <property type="match status" value="1"/>
</dbReference>
<dbReference type="InterPro" id="IPR027417">
    <property type="entry name" value="P-loop_NTPase"/>
</dbReference>
<feature type="repeat" description="TPR" evidence="1">
    <location>
        <begin position="102"/>
        <end position="135"/>
    </location>
</feature>
<dbReference type="KEGG" id="ter:Tery_0022"/>
<dbReference type="PROSITE" id="PS50005">
    <property type="entry name" value="TPR"/>
    <property type="match status" value="3"/>
</dbReference>
<dbReference type="RefSeq" id="WP_011609950.1">
    <property type="nucleotide sequence ID" value="NC_008312.1"/>
</dbReference>
<dbReference type="EMBL" id="CP000393">
    <property type="protein sequence ID" value="ABG49546.1"/>
    <property type="molecule type" value="Genomic_DNA"/>
</dbReference>
<dbReference type="eggNOG" id="COG0457">
    <property type="taxonomic scope" value="Bacteria"/>
</dbReference>
<dbReference type="InterPro" id="IPR040632">
    <property type="entry name" value="Sulfotransfer_4"/>
</dbReference>
<dbReference type="Pfam" id="PF14559">
    <property type="entry name" value="TPR_19"/>
    <property type="match status" value="1"/>
</dbReference>
<dbReference type="Gene3D" id="1.25.40.10">
    <property type="entry name" value="Tetratricopeptide repeat domain"/>
    <property type="match status" value="2"/>
</dbReference>
<dbReference type="Gene3D" id="3.40.50.300">
    <property type="entry name" value="P-loop containing nucleotide triphosphate hydrolases"/>
    <property type="match status" value="1"/>
</dbReference>
<dbReference type="Pfam" id="PF17784">
    <property type="entry name" value="Sulfotransfer_4"/>
    <property type="match status" value="1"/>
</dbReference>
<dbReference type="OrthoDB" id="451627at2"/>
<keyword evidence="1" id="KW-0802">TPR repeat</keyword>
<proteinExistence type="predicted"/>
<evidence type="ECO:0000313" key="2">
    <source>
        <dbReference type="EMBL" id="ABG49546.1"/>
    </source>
</evidence>
<dbReference type="SMART" id="SM00028">
    <property type="entry name" value="TPR"/>
    <property type="match status" value="4"/>
</dbReference>
<dbReference type="InterPro" id="IPR019734">
    <property type="entry name" value="TPR_rpt"/>
</dbReference>
<reference evidence="2" key="1">
    <citation type="submission" date="2006-06" db="EMBL/GenBank/DDBJ databases">
        <title>Complete sequence of Trichodesmium erythraeum IMS101.</title>
        <authorList>
            <consortium name="US DOE Joint Genome Institute"/>
            <person name="Copeland A."/>
            <person name="Lucas S."/>
            <person name="Lapidus A."/>
            <person name="Barry K."/>
            <person name="Detter J.C."/>
            <person name="Glavina del Rio T."/>
            <person name="Hammon N."/>
            <person name="Israni S."/>
            <person name="Dalin E."/>
            <person name="Tice H."/>
            <person name="Pitluck S."/>
            <person name="Kiss H."/>
            <person name="Munk A.C."/>
            <person name="Brettin T."/>
            <person name="Bruce D."/>
            <person name="Han C."/>
            <person name="Tapia R."/>
            <person name="Gilna P."/>
            <person name="Schmutz J."/>
            <person name="Larimer F."/>
            <person name="Land M."/>
            <person name="Hauser L."/>
            <person name="Kyrpides N."/>
            <person name="Kim E."/>
            <person name="Richardson P."/>
        </authorList>
    </citation>
    <scope>NUCLEOTIDE SEQUENCE [LARGE SCALE GENOMIC DNA]</scope>
    <source>
        <strain evidence="2">IMS101</strain>
    </source>
</reference>
<protein>
    <submittedName>
        <fullName evidence="2">Tetratricopeptide TPR_2</fullName>
    </submittedName>
</protein>
<dbReference type="PANTHER" id="PTHR36978:SF4">
    <property type="entry name" value="P-LOOP CONTAINING NUCLEOSIDE TRIPHOSPHATE HYDROLASE PROTEIN"/>
    <property type="match status" value="1"/>
</dbReference>
<accession>Q11AC8</accession>
<dbReference type="InterPro" id="IPR011990">
    <property type="entry name" value="TPR-like_helical_dom_sf"/>
</dbReference>